<sequence>MSLITVAYAQWPEGLTPDSPQWQQIAEQVRAAEADLLITNEMPFGPWLAEHATFDAQAAQHSVALHESALGALARLDVPAVLSSRPLLADGRLINEAFVLDATGYRFVHQKHFFPEEPGFHEQTWFTTVEPGFEVIEVGKLKLGVLLCTELMFNERARHYGRDGADLIAVPRASGTDYRYWDCAAAMAAIVSGAYVISANRTGQAAQGQRFGGHGMAYSPAGQPLAVAAKADDHTLLQVVRIDLEQARRQKYEYPCYLQNVD</sequence>
<reference evidence="3 4" key="1">
    <citation type="submission" date="2018-06" db="EMBL/GenBank/DDBJ databases">
        <title>The genome of Pseudomonas putida NX-1, a lignin degrader.</title>
        <authorList>
            <person name="Xu Z."/>
        </authorList>
    </citation>
    <scope>NUCLEOTIDE SEQUENCE [LARGE SCALE GENOMIC DNA]</scope>
    <source>
        <strain evidence="3 4">NX-1</strain>
    </source>
</reference>
<evidence type="ECO:0000256" key="1">
    <source>
        <dbReference type="ARBA" id="ARBA00022801"/>
    </source>
</evidence>
<gene>
    <name evidence="3" type="ORF">C1S65_15170</name>
</gene>
<dbReference type="GO" id="GO:0050126">
    <property type="term" value="F:N-carbamoylputrescine amidase activity"/>
    <property type="evidence" value="ECO:0007669"/>
    <property type="project" value="TreeGrafter"/>
</dbReference>
<dbReference type="InterPro" id="IPR036526">
    <property type="entry name" value="C-N_Hydrolase_sf"/>
</dbReference>
<dbReference type="Gene3D" id="3.60.110.10">
    <property type="entry name" value="Carbon-nitrogen hydrolase"/>
    <property type="match status" value="1"/>
</dbReference>
<dbReference type="EMBL" id="CP030750">
    <property type="protein sequence ID" value="AXA25392.1"/>
    <property type="molecule type" value="Genomic_DNA"/>
</dbReference>
<dbReference type="GO" id="GO:0033388">
    <property type="term" value="P:putrescine biosynthetic process from arginine"/>
    <property type="evidence" value="ECO:0007669"/>
    <property type="project" value="TreeGrafter"/>
</dbReference>
<dbReference type="Proteomes" id="UP000251617">
    <property type="component" value="Chromosome"/>
</dbReference>
<dbReference type="Pfam" id="PF00795">
    <property type="entry name" value="CN_hydrolase"/>
    <property type="match status" value="1"/>
</dbReference>
<dbReference type="PROSITE" id="PS50263">
    <property type="entry name" value="CN_HYDROLASE"/>
    <property type="match status" value="1"/>
</dbReference>
<accession>A0AAD0L6L2</accession>
<keyword evidence="1 3" id="KW-0378">Hydrolase</keyword>
<dbReference type="CDD" id="cd07197">
    <property type="entry name" value="nitrilase"/>
    <property type="match status" value="1"/>
</dbReference>
<dbReference type="SUPFAM" id="SSF56317">
    <property type="entry name" value="Carbon-nitrogen hydrolase"/>
    <property type="match status" value="1"/>
</dbReference>
<protein>
    <submittedName>
        <fullName evidence="3">Carbon-nitrogen hydrolase family protein</fullName>
    </submittedName>
</protein>
<dbReference type="InterPro" id="IPR050345">
    <property type="entry name" value="Aliph_Amidase/BUP"/>
</dbReference>
<dbReference type="InterPro" id="IPR003010">
    <property type="entry name" value="C-N_Hydrolase"/>
</dbReference>
<dbReference type="RefSeq" id="WP_112898481.1">
    <property type="nucleotide sequence ID" value="NZ_CP030750.1"/>
</dbReference>
<dbReference type="PANTHER" id="PTHR43674:SF2">
    <property type="entry name" value="BETA-UREIDOPROPIONASE"/>
    <property type="match status" value="1"/>
</dbReference>
<dbReference type="PANTHER" id="PTHR43674">
    <property type="entry name" value="NITRILASE C965.09-RELATED"/>
    <property type="match status" value="1"/>
</dbReference>
<name>A0AAD0L6L2_PSEPU</name>
<proteinExistence type="predicted"/>
<evidence type="ECO:0000313" key="4">
    <source>
        <dbReference type="Proteomes" id="UP000251617"/>
    </source>
</evidence>
<evidence type="ECO:0000259" key="2">
    <source>
        <dbReference type="PROSITE" id="PS50263"/>
    </source>
</evidence>
<feature type="domain" description="CN hydrolase" evidence="2">
    <location>
        <begin position="1"/>
        <end position="244"/>
    </location>
</feature>
<evidence type="ECO:0000313" key="3">
    <source>
        <dbReference type="EMBL" id="AXA25392.1"/>
    </source>
</evidence>
<organism evidence="3 4">
    <name type="scientific">Pseudomonas putida</name>
    <name type="common">Arthrobacter siderocapsulatus</name>
    <dbReference type="NCBI Taxonomy" id="303"/>
    <lineage>
        <taxon>Bacteria</taxon>
        <taxon>Pseudomonadati</taxon>
        <taxon>Pseudomonadota</taxon>
        <taxon>Gammaproteobacteria</taxon>
        <taxon>Pseudomonadales</taxon>
        <taxon>Pseudomonadaceae</taxon>
        <taxon>Pseudomonas</taxon>
    </lineage>
</organism>
<dbReference type="AlphaFoldDB" id="A0AAD0L6L2"/>